<dbReference type="EMBL" id="UYWX01010335">
    <property type="protein sequence ID" value="VDM28259.1"/>
    <property type="molecule type" value="Genomic_DNA"/>
</dbReference>
<gene>
    <name evidence="1" type="ORF">TTAC_LOCUS6034</name>
</gene>
<sequence length="34" mass="3826">MPERLIKTLTRISTRLIAPAGHAHVEDGVSDRRE</sequence>
<dbReference type="AlphaFoldDB" id="A0A3P7FHM2"/>
<protein>
    <submittedName>
        <fullName evidence="1">Uncharacterized protein</fullName>
    </submittedName>
</protein>
<evidence type="ECO:0000313" key="1">
    <source>
        <dbReference type="EMBL" id="VDM28259.1"/>
    </source>
</evidence>
<organism evidence="1 2">
    <name type="scientific">Hydatigena taeniaeformis</name>
    <name type="common">Feline tapeworm</name>
    <name type="synonym">Taenia taeniaeformis</name>
    <dbReference type="NCBI Taxonomy" id="6205"/>
    <lineage>
        <taxon>Eukaryota</taxon>
        <taxon>Metazoa</taxon>
        <taxon>Spiralia</taxon>
        <taxon>Lophotrochozoa</taxon>
        <taxon>Platyhelminthes</taxon>
        <taxon>Cestoda</taxon>
        <taxon>Eucestoda</taxon>
        <taxon>Cyclophyllidea</taxon>
        <taxon>Taeniidae</taxon>
        <taxon>Hydatigera</taxon>
    </lineage>
</organism>
<proteinExistence type="predicted"/>
<accession>A0A3P7FHM2</accession>
<evidence type="ECO:0000313" key="2">
    <source>
        <dbReference type="Proteomes" id="UP000274429"/>
    </source>
</evidence>
<name>A0A3P7FHM2_HYDTA</name>
<reference evidence="1 2" key="1">
    <citation type="submission" date="2018-11" db="EMBL/GenBank/DDBJ databases">
        <authorList>
            <consortium name="Pathogen Informatics"/>
        </authorList>
    </citation>
    <scope>NUCLEOTIDE SEQUENCE [LARGE SCALE GENOMIC DNA]</scope>
</reference>
<keyword evidence="2" id="KW-1185">Reference proteome</keyword>
<dbReference type="Proteomes" id="UP000274429">
    <property type="component" value="Unassembled WGS sequence"/>
</dbReference>